<keyword evidence="1" id="KW-0436">Ligase</keyword>
<keyword evidence="2" id="KW-1185">Reference proteome</keyword>
<evidence type="ECO:0000313" key="2">
    <source>
        <dbReference type="Proteomes" id="UP001623661"/>
    </source>
</evidence>
<dbReference type="SUPFAM" id="SSF56801">
    <property type="entry name" value="Acetyl-CoA synthetase-like"/>
    <property type="match status" value="1"/>
</dbReference>
<dbReference type="GO" id="GO:0016874">
    <property type="term" value="F:ligase activity"/>
    <property type="evidence" value="ECO:0007669"/>
    <property type="project" value="UniProtKB-KW"/>
</dbReference>
<dbReference type="InterPro" id="IPR053158">
    <property type="entry name" value="CapK_Type1_Caps_Biosynth"/>
</dbReference>
<comment type="caution">
    <text evidence="1">The sequence shown here is derived from an EMBL/GenBank/DDBJ whole genome shotgun (WGS) entry which is preliminary data.</text>
</comment>
<dbReference type="EMBL" id="JBJHZY010000001">
    <property type="protein sequence ID" value="MFL0267492.1"/>
    <property type="molecule type" value="Genomic_DNA"/>
</dbReference>
<accession>A0ABW8TPT9</accession>
<protein>
    <submittedName>
        <fullName evidence="1">Phenylacetate--CoA ligase family protein</fullName>
    </submittedName>
</protein>
<proteinExistence type="predicted"/>
<evidence type="ECO:0000313" key="1">
    <source>
        <dbReference type="EMBL" id="MFL0267492.1"/>
    </source>
</evidence>
<sequence length="465" mass="55593">MLKEFIKNSPNFIEKPARYIYASIPDYIRYGKNFRKQYKFLEKSQWWTREQHEEYQMLQIKRLLEHAYKNVPYYTRTFNEREIKPEDIKCFNDLKKLPYLTKDVVRSNLEDLVARNYDRTKLEMHTTSGTSAMPMDFYIEPKIDEIREWAFISNIWSRVGYDVNKINKCVILRGNIPQNGFYEYKGRNLILSSFQMTEENMKQYIKLIEIFNPDFLQAYPSSIHLLSKYILRNNINVKFHKLKCVLCSSENLYKLQKQDIEQAFGVRVFSFYGHAEHACIAGGCEQSDYFHIQNEYGYTEIINKYGQEVSCEDEIGEIVVTGFNNFVIPFIRYRTGDLVVNTNERCECGRNYRLIKKIDGRKQDYFVDRSWRIIPSTWSDYPLWLIKQKISSYQYIQSEPGKLILNIQCYDEIVDEEIKAMKDVFGSYYPAFDLKICIVEYIERTKRGKFKFLIQNLDFNKLEGK</sequence>
<dbReference type="InterPro" id="IPR042099">
    <property type="entry name" value="ANL_N_sf"/>
</dbReference>
<dbReference type="PANTHER" id="PTHR36932">
    <property type="entry name" value="CAPSULAR POLYSACCHARIDE BIOSYNTHESIS PROTEIN"/>
    <property type="match status" value="1"/>
</dbReference>
<dbReference type="Proteomes" id="UP001623661">
    <property type="component" value="Unassembled WGS sequence"/>
</dbReference>
<reference evidence="1 2" key="1">
    <citation type="submission" date="2024-11" db="EMBL/GenBank/DDBJ databases">
        <authorList>
            <person name="Heng Y.C."/>
            <person name="Lim A.C.H."/>
            <person name="Lee J.K.Y."/>
            <person name="Kittelmann S."/>
        </authorList>
    </citation>
    <scope>NUCLEOTIDE SEQUENCE [LARGE SCALE GENOMIC DNA]</scope>
    <source>
        <strain evidence="1 2">WILCCON 0202</strain>
    </source>
</reference>
<gene>
    <name evidence="1" type="ORF">ACJDUH_05190</name>
</gene>
<dbReference type="RefSeq" id="WP_406764093.1">
    <property type="nucleotide sequence ID" value="NZ_JBJHZY010000001.1"/>
</dbReference>
<organism evidence="1 2">
    <name type="scientific">Candidatus Clostridium radicumherbarum</name>
    <dbReference type="NCBI Taxonomy" id="3381662"/>
    <lineage>
        <taxon>Bacteria</taxon>
        <taxon>Bacillati</taxon>
        <taxon>Bacillota</taxon>
        <taxon>Clostridia</taxon>
        <taxon>Eubacteriales</taxon>
        <taxon>Clostridiaceae</taxon>
        <taxon>Clostridium</taxon>
    </lineage>
</organism>
<dbReference type="Gene3D" id="3.40.50.12780">
    <property type="entry name" value="N-terminal domain of ligase-like"/>
    <property type="match status" value="1"/>
</dbReference>
<dbReference type="PANTHER" id="PTHR36932:SF1">
    <property type="entry name" value="CAPSULAR POLYSACCHARIDE BIOSYNTHESIS PROTEIN"/>
    <property type="match status" value="1"/>
</dbReference>
<name>A0ABW8TPT9_9CLOT</name>